<feature type="compositionally biased region" description="Polar residues" evidence="9">
    <location>
        <begin position="471"/>
        <end position="483"/>
    </location>
</feature>
<evidence type="ECO:0000313" key="11">
    <source>
        <dbReference type="EMBL" id="KAB1215520.1"/>
    </source>
</evidence>
<comment type="similarity">
    <text evidence="2">Belongs to the aromatic acid exporter (TC 2.A.85) family.</text>
</comment>
<gene>
    <name evidence="11" type="ORF">CJ030_MR4G009031</name>
    <name evidence="12" type="ORF">CJ030_MR4G009032</name>
</gene>
<evidence type="ECO:0000256" key="10">
    <source>
        <dbReference type="SAM" id="Phobius"/>
    </source>
</evidence>
<dbReference type="AlphaFoldDB" id="A0A6A1VRI4"/>
<feature type="transmembrane region" description="Helical" evidence="10">
    <location>
        <begin position="71"/>
        <end position="87"/>
    </location>
</feature>
<feature type="compositionally biased region" description="Basic and acidic residues" evidence="9">
    <location>
        <begin position="490"/>
        <end position="503"/>
    </location>
</feature>
<reference evidence="12" key="1">
    <citation type="submission" date="2018-07" db="EMBL/GenBank/DDBJ databases">
        <authorList>
            <person name="Gao Z.-S."/>
            <person name="Jia H.-M."/>
            <person name="Jia H.-J."/>
            <person name="Cai Q.-L."/>
            <person name="Wang Y."/>
            <person name="Zhao H.-B."/>
        </authorList>
    </citation>
    <scope>NUCLEOTIDE SEQUENCE</scope>
    <source>
        <tissue evidence="12">Leaves</tissue>
    </source>
</reference>
<keyword evidence="7 10" id="KW-0472">Membrane</keyword>
<evidence type="ECO:0000256" key="9">
    <source>
        <dbReference type="SAM" id="MobiDB-lite"/>
    </source>
</evidence>
<keyword evidence="3" id="KW-0813">Transport</keyword>
<organism evidence="12 13">
    <name type="scientific">Morella rubra</name>
    <name type="common">Chinese bayberry</name>
    <dbReference type="NCBI Taxonomy" id="262757"/>
    <lineage>
        <taxon>Eukaryota</taxon>
        <taxon>Viridiplantae</taxon>
        <taxon>Streptophyta</taxon>
        <taxon>Embryophyta</taxon>
        <taxon>Tracheophyta</taxon>
        <taxon>Spermatophyta</taxon>
        <taxon>Magnoliopsida</taxon>
        <taxon>eudicotyledons</taxon>
        <taxon>Gunneridae</taxon>
        <taxon>Pentapetalae</taxon>
        <taxon>rosids</taxon>
        <taxon>fabids</taxon>
        <taxon>Fagales</taxon>
        <taxon>Myricaceae</taxon>
        <taxon>Morella</taxon>
    </lineage>
</organism>
<dbReference type="Proteomes" id="UP000516437">
    <property type="component" value="Chromosome 4"/>
</dbReference>
<comment type="subcellular location">
    <subcellularLocation>
        <location evidence="1">Membrane</location>
        <topology evidence="1">Multi-pass membrane protein</topology>
    </subcellularLocation>
</comment>
<evidence type="ECO:0000313" key="13">
    <source>
        <dbReference type="Proteomes" id="UP000516437"/>
    </source>
</evidence>
<reference evidence="12 13" key="2">
    <citation type="journal article" date="2019" name="Plant Biotechnol. J.">
        <title>The red bayberry genome and genetic basis of sex determination.</title>
        <authorList>
            <person name="Jia H.M."/>
            <person name="Jia H.J."/>
            <person name="Cai Q.L."/>
            <person name="Wang Y."/>
            <person name="Zhao H.B."/>
            <person name="Yang W.F."/>
            <person name="Wang G.Y."/>
            <person name="Li Y.H."/>
            <person name="Zhan D.L."/>
            <person name="Shen Y.T."/>
            <person name="Niu Q.F."/>
            <person name="Chang L."/>
            <person name="Qiu J."/>
            <person name="Zhao L."/>
            <person name="Xie H.B."/>
            <person name="Fu W.Y."/>
            <person name="Jin J."/>
            <person name="Li X.W."/>
            <person name="Jiao Y."/>
            <person name="Zhou C.C."/>
            <person name="Tu T."/>
            <person name="Chai C.Y."/>
            <person name="Gao J.L."/>
            <person name="Fan L.J."/>
            <person name="van de Weg E."/>
            <person name="Wang J.Y."/>
            <person name="Gao Z.S."/>
        </authorList>
    </citation>
    <scope>NUCLEOTIDE SEQUENCE [LARGE SCALE GENOMIC DNA]</scope>
    <source>
        <tissue evidence="12">Leaves</tissue>
    </source>
</reference>
<evidence type="ECO:0000313" key="12">
    <source>
        <dbReference type="EMBL" id="KAB1215521.1"/>
    </source>
</evidence>
<evidence type="ECO:0000256" key="6">
    <source>
        <dbReference type="ARBA" id="ARBA00023065"/>
    </source>
</evidence>
<dbReference type="OrthoDB" id="68611at2759"/>
<feature type="region of interest" description="Disordered" evidence="9">
    <location>
        <begin position="470"/>
        <end position="503"/>
    </location>
</feature>
<proteinExistence type="inferred from homology"/>
<evidence type="ECO:0000256" key="5">
    <source>
        <dbReference type="ARBA" id="ARBA00022989"/>
    </source>
</evidence>
<evidence type="ECO:0000256" key="3">
    <source>
        <dbReference type="ARBA" id="ARBA00022448"/>
    </source>
</evidence>
<keyword evidence="8" id="KW-0407">Ion channel</keyword>
<dbReference type="EMBL" id="RXIC02000022">
    <property type="protein sequence ID" value="KAB1215520.1"/>
    <property type="molecule type" value="Genomic_DNA"/>
</dbReference>
<dbReference type="EMBL" id="RXIC02000022">
    <property type="protein sequence ID" value="KAB1215521.1"/>
    <property type="molecule type" value="Genomic_DNA"/>
</dbReference>
<evidence type="ECO:0000256" key="8">
    <source>
        <dbReference type="ARBA" id="ARBA00023303"/>
    </source>
</evidence>
<dbReference type="Pfam" id="PF11744">
    <property type="entry name" value="ALMT"/>
    <property type="match status" value="2"/>
</dbReference>
<comment type="caution">
    <text evidence="12">The sequence shown here is derived from an EMBL/GenBank/DDBJ whole genome shotgun (WGS) entry which is preliminary data.</text>
</comment>
<keyword evidence="5 10" id="KW-1133">Transmembrane helix</keyword>
<keyword evidence="13" id="KW-1185">Reference proteome</keyword>
<evidence type="ECO:0000256" key="4">
    <source>
        <dbReference type="ARBA" id="ARBA00022692"/>
    </source>
</evidence>
<dbReference type="GO" id="GO:0034220">
    <property type="term" value="P:monoatomic ion transmembrane transport"/>
    <property type="evidence" value="ECO:0007669"/>
    <property type="project" value="UniProtKB-KW"/>
</dbReference>
<keyword evidence="4 10" id="KW-0812">Transmembrane</keyword>
<sequence>MAAKKEVTNGVEWRIKVADDSSEILVPEAKPARDVLLGLMFFIEGLAMKVWKFLQQAWELGVDDPRKVVHCLKVGVALTAVSLFYYMRPLYDGVGGSSMWAIMTVVVVFENTVGATLSKSLNRVCGTFLAGFLALGVHWIANQSGETFEPVIVGAAVFLLASAATFSRFIPSVKVRFDYGAMIFILTFSLVSVSGYRVDKLLDMAHQRLSTIIIGTSLCITVSMLVCPIWAGQELRSLITRNMDKLADSLEGCVNEYFQEGGSLVERNKECQKKLQGYKCVLSSKATEESMANFAQWEPAHGRFNFGHPWKQYIKIGASMRSCACCIEALNGCINSENQAPEEFKKHISNISLKVSSNSSSVIRELATTAKSMKKSSNMHCVVGEMNSAVEELRANLKSLPSLFNSPLMSEVEIHENKKIEPASRTMETMPDLLEIIPLVTSASLLIEIATRVNGIVDAVEELADLAEFETASNEKSTKNELSNHFLPDQQKDNETTKDFQPV</sequence>
<dbReference type="GO" id="GO:0015743">
    <property type="term" value="P:malate transport"/>
    <property type="evidence" value="ECO:0007669"/>
    <property type="project" value="InterPro"/>
</dbReference>
<protein>
    <submittedName>
        <fullName evidence="12">Aluminum-activated malate transporter 10</fullName>
    </submittedName>
</protein>
<feature type="transmembrane region" description="Helical" evidence="10">
    <location>
        <begin position="147"/>
        <end position="167"/>
    </location>
</feature>
<accession>A0A6A1VRI4</accession>
<evidence type="ECO:0000256" key="1">
    <source>
        <dbReference type="ARBA" id="ARBA00004141"/>
    </source>
</evidence>
<feature type="transmembrane region" description="Helical" evidence="10">
    <location>
        <begin position="209"/>
        <end position="231"/>
    </location>
</feature>
<dbReference type="PANTHER" id="PTHR31086">
    <property type="entry name" value="ALUMINUM-ACTIVATED MALATE TRANSPORTER 10"/>
    <property type="match status" value="1"/>
</dbReference>
<evidence type="ECO:0000256" key="7">
    <source>
        <dbReference type="ARBA" id="ARBA00023136"/>
    </source>
</evidence>
<name>A0A6A1VRI4_9ROSI</name>
<feature type="transmembrane region" description="Helical" evidence="10">
    <location>
        <begin position="99"/>
        <end position="117"/>
    </location>
</feature>
<dbReference type="GO" id="GO:0016020">
    <property type="term" value="C:membrane"/>
    <property type="evidence" value="ECO:0007669"/>
    <property type="project" value="UniProtKB-SubCell"/>
</dbReference>
<feature type="transmembrane region" description="Helical" evidence="10">
    <location>
        <begin position="179"/>
        <end position="197"/>
    </location>
</feature>
<reference evidence="12" key="3">
    <citation type="submission" date="2019-09" db="EMBL/GenBank/DDBJ databases">
        <authorList>
            <person name="Gao Z."/>
        </authorList>
    </citation>
    <scope>NUCLEOTIDE SEQUENCE</scope>
    <source>
        <tissue evidence="12">Leaves</tissue>
    </source>
</reference>
<evidence type="ECO:0000256" key="2">
    <source>
        <dbReference type="ARBA" id="ARBA00007079"/>
    </source>
</evidence>
<dbReference type="InterPro" id="IPR020966">
    <property type="entry name" value="ALMT"/>
</dbReference>
<keyword evidence="6" id="KW-0406">Ion transport</keyword>
<feature type="transmembrane region" description="Helical" evidence="10">
    <location>
        <begin position="124"/>
        <end position="141"/>
    </location>
</feature>